<protein>
    <recommendedName>
        <fullName evidence="5">PDZ domain-containing protein</fullName>
    </recommendedName>
</protein>
<keyword evidence="2" id="KW-0472">Membrane</keyword>
<dbReference type="PANTHER" id="PTHR14191:SF4">
    <property type="entry name" value="NA(+)_H(+) EXCHANGE REGULATORY COFACTOR NHE-RF2"/>
    <property type="match status" value="1"/>
</dbReference>
<reference evidence="6" key="1">
    <citation type="submission" date="2020-11" db="EMBL/GenBank/DDBJ databases">
        <authorList>
            <person name="Tran Van P."/>
        </authorList>
    </citation>
    <scope>NUCLEOTIDE SEQUENCE</scope>
</reference>
<feature type="compositionally biased region" description="Low complexity" evidence="4">
    <location>
        <begin position="314"/>
        <end position="333"/>
    </location>
</feature>
<dbReference type="InterPro" id="IPR051067">
    <property type="entry name" value="NHER"/>
</dbReference>
<dbReference type="SUPFAM" id="SSF50156">
    <property type="entry name" value="PDZ domain-like"/>
    <property type="match status" value="1"/>
</dbReference>
<dbReference type="InterPro" id="IPR001478">
    <property type="entry name" value="PDZ"/>
</dbReference>
<keyword evidence="2" id="KW-1003">Cell membrane</keyword>
<proteinExistence type="predicted"/>
<feature type="region of interest" description="Disordered" evidence="4">
    <location>
        <begin position="1"/>
        <end position="40"/>
    </location>
</feature>
<feature type="region of interest" description="Disordered" evidence="4">
    <location>
        <begin position="239"/>
        <end position="290"/>
    </location>
</feature>
<dbReference type="EMBL" id="OC320111">
    <property type="protein sequence ID" value="CAD7407234.1"/>
    <property type="molecule type" value="Genomic_DNA"/>
</dbReference>
<dbReference type="Pfam" id="PF17820">
    <property type="entry name" value="PDZ_6"/>
    <property type="match status" value="1"/>
</dbReference>
<dbReference type="GO" id="GO:0005102">
    <property type="term" value="F:signaling receptor binding"/>
    <property type="evidence" value="ECO:0007669"/>
    <property type="project" value="TreeGrafter"/>
</dbReference>
<accession>A0A7R9D3M5</accession>
<sequence>MFNFMKKGGAEKEEKEKRKKEKKERKENKKRDRGNMTTEELLRLDELDNTLVMLSSTSEDGDIEVRISVRRSLKIRGRRKEKEKLPSGITADYTASFLAGLEHNDSHCENSSNAASPSSSASLWVRGSDTLTQSDSSEASLTSLSNPATSASIQQRFLPPLPPRPPKRGILKGPRLSVSSVASGDLANHNGENHSSDSSSVLVRNTLQNEVIAYQNIPQLTSHSKLNFNSRNILVKESSVSDQGPLGISTSKNCLDRVEHRSSQQDSSKTSDDLVPSSIQTGDHSASNLTSPFLANSTIDTPNKLLTVTSTSPSAESLTDTTTTNSSFATPPFSLSPVGESQGFSGFHNRWNRYSSEGLEDLFGELPLPPLAPAFLLKHRVLTIQRQPPPRGDFGFSLRRAMVTERLGGGQQQTRAVIFAEPGSVGQHNNETGLLPGDRLLEVNGTLVDDKSREEIIDLIKSSGTHVTVKIAINLMHYSAAHSIVANTLNGLNSCENTYPLSTGKQPTSFEHSQKTDSYIAFGSFGSIRLVVSDQYSLEHFTSNEQNEPNAHEQMLKSSVTSSSIPIDLYKLLPQLCFSREDLKLTPTLAEVKGYVTCEYNNQWWLGVILPNNETTDLMEEKFLHSEDPAPSFTYPQDFEMN</sequence>
<dbReference type="GO" id="GO:0072659">
    <property type="term" value="P:protein localization to plasma membrane"/>
    <property type="evidence" value="ECO:0007669"/>
    <property type="project" value="TreeGrafter"/>
</dbReference>
<dbReference type="AlphaFoldDB" id="A0A7R9D3M5"/>
<evidence type="ECO:0000256" key="4">
    <source>
        <dbReference type="SAM" id="MobiDB-lite"/>
    </source>
</evidence>
<dbReference type="CDD" id="cd06747">
    <property type="entry name" value="PDZ_MYO18-like"/>
    <property type="match status" value="1"/>
</dbReference>
<evidence type="ECO:0000256" key="3">
    <source>
        <dbReference type="ARBA" id="ARBA00022737"/>
    </source>
</evidence>
<dbReference type="Gene3D" id="2.30.42.10">
    <property type="match status" value="1"/>
</dbReference>
<name>A0A7R9D3M5_TIMCR</name>
<evidence type="ECO:0000313" key="6">
    <source>
        <dbReference type="EMBL" id="CAD7407234.1"/>
    </source>
</evidence>
<feature type="compositionally biased region" description="Low complexity" evidence="4">
    <location>
        <begin position="134"/>
        <end position="145"/>
    </location>
</feature>
<evidence type="ECO:0000256" key="1">
    <source>
        <dbReference type="ARBA" id="ARBA00004236"/>
    </source>
</evidence>
<gene>
    <name evidence="6" type="ORF">TCEB3V08_LOCUS8936</name>
</gene>
<feature type="compositionally biased region" description="Polar residues" evidence="4">
    <location>
        <begin position="146"/>
        <end position="155"/>
    </location>
</feature>
<feature type="compositionally biased region" description="Basic and acidic residues" evidence="4">
    <location>
        <begin position="24"/>
        <end position="40"/>
    </location>
</feature>
<dbReference type="InterPro" id="IPR036034">
    <property type="entry name" value="PDZ_sf"/>
</dbReference>
<dbReference type="GO" id="GO:0043495">
    <property type="term" value="F:protein-membrane adaptor activity"/>
    <property type="evidence" value="ECO:0007669"/>
    <property type="project" value="TreeGrafter"/>
</dbReference>
<feature type="compositionally biased region" description="Basic and acidic residues" evidence="4">
    <location>
        <begin position="254"/>
        <end position="263"/>
    </location>
</feature>
<comment type="subcellular location">
    <subcellularLocation>
        <location evidence="1">Cell membrane</location>
    </subcellularLocation>
</comment>
<feature type="region of interest" description="Disordered" evidence="4">
    <location>
        <begin position="181"/>
        <end position="200"/>
    </location>
</feature>
<keyword evidence="3" id="KW-0677">Repeat</keyword>
<dbReference type="InterPro" id="IPR041489">
    <property type="entry name" value="PDZ_6"/>
</dbReference>
<dbReference type="PROSITE" id="PS50106">
    <property type="entry name" value="PDZ"/>
    <property type="match status" value="1"/>
</dbReference>
<feature type="region of interest" description="Disordered" evidence="4">
    <location>
        <begin position="134"/>
        <end position="173"/>
    </location>
</feature>
<feature type="compositionally biased region" description="Polar residues" evidence="4">
    <location>
        <begin position="277"/>
        <end position="290"/>
    </location>
</feature>
<dbReference type="PANTHER" id="PTHR14191">
    <property type="entry name" value="PDZ DOMAIN CONTAINING PROTEIN"/>
    <property type="match status" value="1"/>
</dbReference>
<feature type="compositionally biased region" description="Polar residues" evidence="4">
    <location>
        <begin position="239"/>
        <end position="253"/>
    </location>
</feature>
<dbReference type="GO" id="GO:0016324">
    <property type="term" value="C:apical plasma membrane"/>
    <property type="evidence" value="ECO:0007669"/>
    <property type="project" value="TreeGrafter"/>
</dbReference>
<feature type="domain" description="PDZ" evidence="5">
    <location>
        <begin position="383"/>
        <end position="475"/>
    </location>
</feature>
<evidence type="ECO:0000259" key="5">
    <source>
        <dbReference type="PROSITE" id="PS50106"/>
    </source>
</evidence>
<organism evidence="6">
    <name type="scientific">Timema cristinae</name>
    <name type="common">Walking stick</name>
    <dbReference type="NCBI Taxonomy" id="61476"/>
    <lineage>
        <taxon>Eukaryota</taxon>
        <taxon>Metazoa</taxon>
        <taxon>Ecdysozoa</taxon>
        <taxon>Arthropoda</taxon>
        <taxon>Hexapoda</taxon>
        <taxon>Insecta</taxon>
        <taxon>Pterygota</taxon>
        <taxon>Neoptera</taxon>
        <taxon>Polyneoptera</taxon>
        <taxon>Phasmatodea</taxon>
        <taxon>Timematodea</taxon>
        <taxon>Timematoidea</taxon>
        <taxon>Timematidae</taxon>
        <taxon>Timema</taxon>
    </lineage>
</organism>
<dbReference type="SMART" id="SM00228">
    <property type="entry name" value="PDZ"/>
    <property type="match status" value="1"/>
</dbReference>
<evidence type="ECO:0000256" key="2">
    <source>
        <dbReference type="ARBA" id="ARBA00022475"/>
    </source>
</evidence>
<feature type="region of interest" description="Disordered" evidence="4">
    <location>
        <begin position="308"/>
        <end position="333"/>
    </location>
</feature>